<dbReference type="SUPFAM" id="SSF56104">
    <property type="entry name" value="SAICAR synthase-like"/>
    <property type="match status" value="1"/>
</dbReference>
<keyword evidence="3 4" id="KW-0418">Kinase</keyword>
<dbReference type="AlphaFoldDB" id="A0A812Y197"/>
<gene>
    <name evidence="5" type="primary">Ip6k2</name>
    <name evidence="5" type="ORF">SPIL2461_LOCUS22191</name>
</gene>
<keyword evidence="6" id="KW-1185">Reference proteome</keyword>
<evidence type="ECO:0000256" key="4">
    <source>
        <dbReference type="RuleBase" id="RU363090"/>
    </source>
</evidence>
<dbReference type="GO" id="GO:0046854">
    <property type="term" value="P:phosphatidylinositol phosphate biosynthetic process"/>
    <property type="evidence" value="ECO:0007669"/>
    <property type="project" value="TreeGrafter"/>
</dbReference>
<dbReference type="EMBL" id="CAJNIZ010047012">
    <property type="protein sequence ID" value="CAE7760759.1"/>
    <property type="molecule type" value="Genomic_DNA"/>
</dbReference>
<dbReference type="PANTHER" id="PTHR12400:SF21">
    <property type="entry name" value="KINASE"/>
    <property type="match status" value="1"/>
</dbReference>
<dbReference type="PANTHER" id="PTHR12400">
    <property type="entry name" value="INOSITOL POLYPHOSPHATE KINASE"/>
    <property type="match status" value="1"/>
</dbReference>
<keyword evidence="2 4" id="KW-0808">Transferase</keyword>
<feature type="non-terminal residue" evidence="5">
    <location>
        <position position="1"/>
    </location>
</feature>
<dbReference type="EC" id="2.7.-.-" evidence="4"/>
<accession>A0A812Y197</accession>
<dbReference type="InterPro" id="IPR038286">
    <property type="entry name" value="IPK_sf"/>
</dbReference>
<evidence type="ECO:0000256" key="3">
    <source>
        <dbReference type="ARBA" id="ARBA00022777"/>
    </source>
</evidence>
<dbReference type="GO" id="GO:0005634">
    <property type="term" value="C:nucleus"/>
    <property type="evidence" value="ECO:0007669"/>
    <property type="project" value="TreeGrafter"/>
</dbReference>
<dbReference type="GO" id="GO:0005737">
    <property type="term" value="C:cytoplasm"/>
    <property type="evidence" value="ECO:0007669"/>
    <property type="project" value="TreeGrafter"/>
</dbReference>
<protein>
    <recommendedName>
        <fullName evidence="4">Kinase</fullName>
        <ecNumber evidence="4">2.7.-.-</ecNumber>
    </recommendedName>
</protein>
<dbReference type="OrthoDB" id="349181at2759"/>
<sequence>PENPEDSDDSYSELPEFAVADDACFQAVGHQAGGHVEFLHSPAHQGLIFKPVTPGEEGFYRSLPASLARFTCRCFGRCCIPPEQIDAQAGKEPFPTAFLVLEDLTEGLAEAAVADLKLGFRQRAPHHNSVKRESMMRKCAESTSAIVGFRLCGMRYYDPSTGEMTAISKQDCRRESEASLQQKLQVFFCPVPEQEGLEEQTQMMDVIQELDALSHAASNLPGWRFWGASLLVARDARPFLEGHGKSCIRMRLIDFTNFHRVAAEDADGEFLGAIHNVRLHLELCLRAPSGYVELPLVMPNLTRQDEEQVQAAADRELLSPMSAP</sequence>
<reference evidence="5" key="1">
    <citation type="submission" date="2021-02" db="EMBL/GenBank/DDBJ databases">
        <authorList>
            <person name="Dougan E. K."/>
            <person name="Rhodes N."/>
            <person name="Thang M."/>
            <person name="Chan C."/>
        </authorList>
    </citation>
    <scope>NUCLEOTIDE SEQUENCE</scope>
</reference>
<feature type="non-terminal residue" evidence="5">
    <location>
        <position position="324"/>
    </location>
</feature>
<dbReference type="GO" id="GO:0000828">
    <property type="term" value="F:inositol hexakisphosphate kinase activity"/>
    <property type="evidence" value="ECO:0007669"/>
    <property type="project" value="TreeGrafter"/>
</dbReference>
<name>A0A812Y197_SYMPI</name>
<dbReference type="Gene3D" id="3.30.470.160">
    <property type="entry name" value="Inositol polyphosphate kinase"/>
    <property type="match status" value="1"/>
</dbReference>
<evidence type="ECO:0000256" key="2">
    <source>
        <dbReference type="ARBA" id="ARBA00022679"/>
    </source>
</evidence>
<proteinExistence type="inferred from homology"/>
<comment type="similarity">
    <text evidence="1 4">Belongs to the inositol phosphokinase (IPK) family.</text>
</comment>
<organism evidence="5 6">
    <name type="scientific">Symbiodinium pilosum</name>
    <name type="common">Dinoflagellate</name>
    <dbReference type="NCBI Taxonomy" id="2952"/>
    <lineage>
        <taxon>Eukaryota</taxon>
        <taxon>Sar</taxon>
        <taxon>Alveolata</taxon>
        <taxon>Dinophyceae</taxon>
        <taxon>Suessiales</taxon>
        <taxon>Symbiodiniaceae</taxon>
        <taxon>Symbiodinium</taxon>
    </lineage>
</organism>
<dbReference type="GO" id="GO:0032958">
    <property type="term" value="P:inositol phosphate biosynthetic process"/>
    <property type="evidence" value="ECO:0007669"/>
    <property type="project" value="InterPro"/>
</dbReference>
<evidence type="ECO:0000313" key="6">
    <source>
        <dbReference type="Proteomes" id="UP000649617"/>
    </source>
</evidence>
<comment type="caution">
    <text evidence="5">The sequence shown here is derived from an EMBL/GenBank/DDBJ whole genome shotgun (WGS) entry which is preliminary data.</text>
</comment>
<dbReference type="Pfam" id="PF03770">
    <property type="entry name" value="IPK"/>
    <property type="match status" value="1"/>
</dbReference>
<evidence type="ECO:0000256" key="1">
    <source>
        <dbReference type="ARBA" id="ARBA00007374"/>
    </source>
</evidence>
<dbReference type="Proteomes" id="UP000649617">
    <property type="component" value="Unassembled WGS sequence"/>
</dbReference>
<evidence type="ECO:0000313" key="5">
    <source>
        <dbReference type="EMBL" id="CAE7760759.1"/>
    </source>
</evidence>
<dbReference type="InterPro" id="IPR005522">
    <property type="entry name" value="IPK"/>
</dbReference>